<sequence>MYGGGCPSHGDSLKLGPFDEVEVVVPPSPGNSSSGATWTLPFFEGVEDLQNTIEELRSAAKDLASNERGVENGAILVTGDAVGLAPSPPRRAQSVLEGVIGKLDNAVGELNSALKDLLREQKEVESNVKASTSIGGGPAVEAPDPSSPVTIKGGVRKLQDNMGSPSHQGGVIEKLQDKMDKLNRAVTLLAKQQELENIERKAKRARTWNRRTEALEDLRLRLEPVVKTRPGHPTPNPDPCFARYFSSHLQGPPFAVGDAPPSSLLPQTMYEVSHIDSPDILDALHWFYNEDVLGKLEFDRAEHLKLFMSY</sequence>
<protein>
    <submittedName>
        <fullName evidence="3">Uncharacterized protein</fullName>
    </submittedName>
</protein>
<evidence type="ECO:0000313" key="3">
    <source>
        <dbReference type="EMBL" id="GBG70373.1"/>
    </source>
</evidence>
<evidence type="ECO:0000256" key="1">
    <source>
        <dbReference type="SAM" id="Coils"/>
    </source>
</evidence>
<feature type="coiled-coil region" evidence="1">
    <location>
        <begin position="100"/>
        <end position="127"/>
    </location>
</feature>
<proteinExistence type="predicted"/>
<reference evidence="3 4" key="1">
    <citation type="journal article" date="2018" name="Cell">
        <title>The Chara Genome: Secondary Complexity and Implications for Plant Terrestrialization.</title>
        <authorList>
            <person name="Nishiyama T."/>
            <person name="Sakayama H."/>
            <person name="Vries J.D."/>
            <person name="Buschmann H."/>
            <person name="Saint-Marcoux D."/>
            <person name="Ullrich K.K."/>
            <person name="Haas F.B."/>
            <person name="Vanderstraeten L."/>
            <person name="Becker D."/>
            <person name="Lang D."/>
            <person name="Vosolsobe S."/>
            <person name="Rombauts S."/>
            <person name="Wilhelmsson P.K.I."/>
            <person name="Janitza P."/>
            <person name="Kern R."/>
            <person name="Heyl A."/>
            <person name="Rumpler F."/>
            <person name="Villalobos L.I.A.C."/>
            <person name="Clay J.M."/>
            <person name="Skokan R."/>
            <person name="Toyoda A."/>
            <person name="Suzuki Y."/>
            <person name="Kagoshima H."/>
            <person name="Schijlen E."/>
            <person name="Tajeshwar N."/>
            <person name="Catarino B."/>
            <person name="Hetherington A.J."/>
            <person name="Saltykova A."/>
            <person name="Bonnot C."/>
            <person name="Breuninger H."/>
            <person name="Symeonidi A."/>
            <person name="Radhakrishnan G.V."/>
            <person name="Van Nieuwerburgh F."/>
            <person name="Deforce D."/>
            <person name="Chang C."/>
            <person name="Karol K.G."/>
            <person name="Hedrich R."/>
            <person name="Ulvskov P."/>
            <person name="Glockner G."/>
            <person name="Delwiche C.F."/>
            <person name="Petrasek J."/>
            <person name="Van de Peer Y."/>
            <person name="Friml J."/>
            <person name="Beilby M."/>
            <person name="Dolan L."/>
            <person name="Kohara Y."/>
            <person name="Sugano S."/>
            <person name="Fujiyama A."/>
            <person name="Delaux P.-M."/>
            <person name="Quint M."/>
            <person name="TheiBen G."/>
            <person name="Hagemann M."/>
            <person name="Harholt J."/>
            <person name="Dunand C."/>
            <person name="Zachgo S."/>
            <person name="Langdale J."/>
            <person name="Maumus F."/>
            <person name="Straeten D.V.D."/>
            <person name="Gould S.B."/>
            <person name="Rensing S.A."/>
        </authorList>
    </citation>
    <scope>NUCLEOTIDE SEQUENCE [LARGE SCALE GENOMIC DNA]</scope>
    <source>
        <strain evidence="3 4">S276</strain>
    </source>
</reference>
<gene>
    <name evidence="3" type="ORF">CBR_g6501</name>
</gene>
<comment type="caution">
    <text evidence="3">The sequence shown here is derived from an EMBL/GenBank/DDBJ whole genome shotgun (WGS) entry which is preliminary data.</text>
</comment>
<accession>A0A388KK84</accession>
<dbReference type="AlphaFoldDB" id="A0A388KK84"/>
<keyword evidence="1" id="KW-0175">Coiled coil</keyword>
<dbReference type="EMBL" id="BFEA01000129">
    <property type="protein sequence ID" value="GBG70373.1"/>
    <property type="molecule type" value="Genomic_DNA"/>
</dbReference>
<name>A0A388KK84_CHABU</name>
<evidence type="ECO:0000313" key="4">
    <source>
        <dbReference type="Proteomes" id="UP000265515"/>
    </source>
</evidence>
<feature type="region of interest" description="Disordered" evidence="2">
    <location>
        <begin position="128"/>
        <end position="147"/>
    </location>
</feature>
<dbReference type="Gramene" id="GBG70373">
    <property type="protein sequence ID" value="GBG70373"/>
    <property type="gene ID" value="CBR_g6501"/>
</dbReference>
<keyword evidence="4" id="KW-1185">Reference proteome</keyword>
<dbReference type="Proteomes" id="UP000265515">
    <property type="component" value="Unassembled WGS sequence"/>
</dbReference>
<evidence type="ECO:0000256" key="2">
    <source>
        <dbReference type="SAM" id="MobiDB-lite"/>
    </source>
</evidence>
<organism evidence="3 4">
    <name type="scientific">Chara braunii</name>
    <name type="common">Braun's stonewort</name>
    <dbReference type="NCBI Taxonomy" id="69332"/>
    <lineage>
        <taxon>Eukaryota</taxon>
        <taxon>Viridiplantae</taxon>
        <taxon>Streptophyta</taxon>
        <taxon>Charophyceae</taxon>
        <taxon>Charales</taxon>
        <taxon>Characeae</taxon>
        <taxon>Chara</taxon>
    </lineage>
</organism>